<dbReference type="KEGG" id="cbae:COR50_03740"/>
<proteinExistence type="predicted"/>
<evidence type="ECO:0000313" key="2">
    <source>
        <dbReference type="Proteomes" id="UP000220133"/>
    </source>
</evidence>
<dbReference type="AlphaFoldDB" id="A0A291QR14"/>
<reference evidence="1 2" key="1">
    <citation type="submission" date="2017-10" db="EMBL/GenBank/DDBJ databases">
        <title>Paenichitinophaga pekingensis gen. nov., sp. nov., isolated from activated sludge.</title>
        <authorList>
            <person name="Jin D."/>
            <person name="Kong X."/>
            <person name="Deng Y."/>
            <person name="Bai Z."/>
        </authorList>
    </citation>
    <scope>NUCLEOTIDE SEQUENCE [LARGE SCALE GENOMIC DNA]</scope>
    <source>
        <strain evidence="1 2">13</strain>
    </source>
</reference>
<protein>
    <submittedName>
        <fullName evidence="1">Uncharacterized protein</fullName>
    </submittedName>
</protein>
<evidence type="ECO:0000313" key="1">
    <source>
        <dbReference type="EMBL" id="ATL46355.1"/>
    </source>
</evidence>
<accession>A0A291QR14</accession>
<dbReference type="Proteomes" id="UP000220133">
    <property type="component" value="Chromosome"/>
</dbReference>
<gene>
    <name evidence="1" type="ORF">COR50_03740</name>
</gene>
<name>A0A291QR14_9BACT</name>
<keyword evidence="2" id="KW-1185">Reference proteome</keyword>
<sequence length="89" mass="10215">MIQFMAAFFVPMDGNEVRALNPQVFETPLRFLNACQNAQKHWLLAGSSFQARTNAQLRTHKIVLKTKPRGKYSLHHTHPFVGVQILLTR</sequence>
<organism evidence="1 2">
    <name type="scientific">Chitinophaga caeni</name>
    <dbReference type="NCBI Taxonomy" id="2029983"/>
    <lineage>
        <taxon>Bacteria</taxon>
        <taxon>Pseudomonadati</taxon>
        <taxon>Bacteroidota</taxon>
        <taxon>Chitinophagia</taxon>
        <taxon>Chitinophagales</taxon>
        <taxon>Chitinophagaceae</taxon>
        <taxon>Chitinophaga</taxon>
    </lineage>
</organism>
<dbReference type="EMBL" id="CP023777">
    <property type="protein sequence ID" value="ATL46355.1"/>
    <property type="molecule type" value="Genomic_DNA"/>
</dbReference>